<dbReference type="Gene3D" id="2.40.70.10">
    <property type="entry name" value="Acid Proteases"/>
    <property type="match status" value="1"/>
</dbReference>
<dbReference type="PANTHER" id="PTHR33067">
    <property type="entry name" value="RNA-DIRECTED DNA POLYMERASE-RELATED"/>
    <property type="match status" value="1"/>
</dbReference>
<reference evidence="2" key="2">
    <citation type="journal article" date="2024" name="Plant">
        <title>Genomic evolution and insights into agronomic trait innovations of Sesamum species.</title>
        <authorList>
            <person name="Miao H."/>
            <person name="Wang L."/>
            <person name="Qu L."/>
            <person name="Liu H."/>
            <person name="Sun Y."/>
            <person name="Le M."/>
            <person name="Wang Q."/>
            <person name="Wei S."/>
            <person name="Zheng Y."/>
            <person name="Lin W."/>
            <person name="Duan Y."/>
            <person name="Cao H."/>
            <person name="Xiong S."/>
            <person name="Wang X."/>
            <person name="Wei L."/>
            <person name="Li C."/>
            <person name="Ma Q."/>
            <person name="Ju M."/>
            <person name="Zhao R."/>
            <person name="Li G."/>
            <person name="Mu C."/>
            <person name="Tian Q."/>
            <person name="Mei H."/>
            <person name="Zhang T."/>
            <person name="Gao T."/>
            <person name="Zhang H."/>
        </authorList>
    </citation>
    <scope>NUCLEOTIDE SEQUENCE</scope>
    <source>
        <strain evidence="2">KEN8</strain>
    </source>
</reference>
<evidence type="ECO:0000313" key="2">
    <source>
        <dbReference type="EMBL" id="KAL0396349.1"/>
    </source>
</evidence>
<dbReference type="PANTHER" id="PTHR33067:SF9">
    <property type="entry name" value="RNA-DIRECTED DNA POLYMERASE"/>
    <property type="match status" value="1"/>
</dbReference>
<sequence length="221" mass="25048">MLSETPSYAKFLKEVISKKRRWEGGETVNLNEECSAIFQNKLPPKLKDQGRFSIPCTIGNINFDKVVCDLGTSVNLMPYSIFEKLGMHELTPTIITLQLVDRSIKYPRGYVLVKVGNFIISVDFIMLDMEEDINMPLIPRRLFLATSRALIDVQKRQLTLRVNDEDLVFNVFKPMKYLQPATSVDRSLPSMPPIFGGYGPHQPSPEVDDPPSAFGMSFSKE</sequence>
<dbReference type="AlphaFoldDB" id="A0AAW2SW78"/>
<name>A0AAW2SW78_9LAMI</name>
<protein>
    <recommendedName>
        <fullName evidence="3">Aspartic peptidase DDI1-type domain-containing protein</fullName>
    </recommendedName>
</protein>
<evidence type="ECO:0008006" key="3">
    <source>
        <dbReference type="Google" id="ProtNLM"/>
    </source>
</evidence>
<comment type="caution">
    <text evidence="2">The sequence shown here is derived from an EMBL/GenBank/DDBJ whole genome shotgun (WGS) entry which is preliminary data.</text>
</comment>
<feature type="region of interest" description="Disordered" evidence="1">
    <location>
        <begin position="198"/>
        <end position="221"/>
    </location>
</feature>
<reference evidence="2" key="1">
    <citation type="submission" date="2020-06" db="EMBL/GenBank/DDBJ databases">
        <authorList>
            <person name="Li T."/>
            <person name="Hu X."/>
            <person name="Zhang T."/>
            <person name="Song X."/>
            <person name="Zhang H."/>
            <person name="Dai N."/>
            <person name="Sheng W."/>
            <person name="Hou X."/>
            <person name="Wei L."/>
        </authorList>
    </citation>
    <scope>NUCLEOTIDE SEQUENCE</scope>
    <source>
        <strain evidence="2">KEN8</strain>
        <tissue evidence="2">Leaf</tissue>
    </source>
</reference>
<dbReference type="InterPro" id="IPR021109">
    <property type="entry name" value="Peptidase_aspartic_dom_sf"/>
</dbReference>
<dbReference type="EMBL" id="JACGWM010000001">
    <property type="protein sequence ID" value="KAL0396349.1"/>
    <property type="molecule type" value="Genomic_DNA"/>
</dbReference>
<gene>
    <name evidence="2" type="ORF">Scaly_0083300</name>
</gene>
<accession>A0AAW2SW78</accession>
<dbReference type="CDD" id="cd00303">
    <property type="entry name" value="retropepsin_like"/>
    <property type="match status" value="1"/>
</dbReference>
<proteinExistence type="predicted"/>
<organism evidence="2">
    <name type="scientific">Sesamum calycinum</name>
    <dbReference type="NCBI Taxonomy" id="2727403"/>
    <lineage>
        <taxon>Eukaryota</taxon>
        <taxon>Viridiplantae</taxon>
        <taxon>Streptophyta</taxon>
        <taxon>Embryophyta</taxon>
        <taxon>Tracheophyta</taxon>
        <taxon>Spermatophyta</taxon>
        <taxon>Magnoliopsida</taxon>
        <taxon>eudicotyledons</taxon>
        <taxon>Gunneridae</taxon>
        <taxon>Pentapetalae</taxon>
        <taxon>asterids</taxon>
        <taxon>lamiids</taxon>
        <taxon>Lamiales</taxon>
        <taxon>Pedaliaceae</taxon>
        <taxon>Sesamum</taxon>
    </lineage>
</organism>
<evidence type="ECO:0000256" key="1">
    <source>
        <dbReference type="SAM" id="MobiDB-lite"/>
    </source>
</evidence>